<dbReference type="EMBL" id="MAYW01000274">
    <property type="protein sequence ID" value="ODS30148.1"/>
    <property type="molecule type" value="Genomic_DNA"/>
</dbReference>
<evidence type="ECO:0000313" key="1">
    <source>
        <dbReference type="EMBL" id="ODS30148.1"/>
    </source>
</evidence>
<dbReference type="InterPro" id="IPR045397">
    <property type="entry name" value="TumE-like"/>
</dbReference>
<sequence>MTGLYNLINEIPFTLLTNIHPENRGDVALYIKGEIIFVDRSEFHFKEYFITIPDLKKLAYSYHYQNHDKKLIFRYDNAAHYREIETYPYHKHVHNAVLNSGNMEIKAVIDEIIRILQQRF</sequence>
<gene>
    <name evidence="1" type="ORF">SCARUB_04739</name>
</gene>
<dbReference type="Proteomes" id="UP000094056">
    <property type="component" value="Unassembled WGS sequence"/>
</dbReference>
<reference evidence="1 2" key="1">
    <citation type="submission" date="2016-07" db="EMBL/GenBank/DDBJ databases">
        <title>Draft genome of Scalindua rubra, obtained from a brine-seawater interface in the Red Sea, sheds light on salt adaptation in anammox bacteria.</title>
        <authorList>
            <person name="Speth D.R."/>
            <person name="Lagkouvardos I."/>
            <person name="Wang Y."/>
            <person name="Qian P.-Y."/>
            <person name="Dutilh B.E."/>
            <person name="Jetten M.S."/>
        </authorList>
    </citation>
    <scope>NUCLEOTIDE SEQUENCE [LARGE SCALE GENOMIC DNA]</scope>
    <source>
        <strain evidence="1">BSI-1</strain>
    </source>
</reference>
<protein>
    <submittedName>
        <fullName evidence="1">Uncharacterized protein</fullName>
    </submittedName>
</protein>
<dbReference type="AlphaFoldDB" id="A0A1E3X3F5"/>
<proteinExistence type="predicted"/>
<organism evidence="1 2">
    <name type="scientific">Candidatus Scalindua rubra</name>
    <dbReference type="NCBI Taxonomy" id="1872076"/>
    <lineage>
        <taxon>Bacteria</taxon>
        <taxon>Pseudomonadati</taxon>
        <taxon>Planctomycetota</taxon>
        <taxon>Candidatus Brocadiia</taxon>
        <taxon>Candidatus Brocadiales</taxon>
        <taxon>Candidatus Scalinduaceae</taxon>
        <taxon>Candidatus Scalindua</taxon>
    </lineage>
</organism>
<comment type="caution">
    <text evidence="1">The sequence shown here is derived from an EMBL/GenBank/DDBJ whole genome shotgun (WGS) entry which is preliminary data.</text>
</comment>
<name>A0A1E3X3F5_9BACT</name>
<accession>A0A1E3X3F5</accession>
<dbReference type="Pfam" id="PF20126">
    <property type="entry name" value="TumE"/>
    <property type="match status" value="1"/>
</dbReference>
<evidence type="ECO:0000313" key="2">
    <source>
        <dbReference type="Proteomes" id="UP000094056"/>
    </source>
</evidence>